<dbReference type="InterPro" id="IPR000719">
    <property type="entry name" value="Prot_kinase_dom"/>
</dbReference>
<keyword evidence="4" id="KW-1185">Reference proteome</keyword>
<sequence length="394" mass="44669">MQNFYIKSVVWDLIFNLESDITLDIGHEGAAFRICYNARTLEASPYALEQHRESYRILYEDDPDGGSRQAVERLRKPFEELMTQMAPNPPIELTGYLHSHLYPPWFILEARVDESGCVQPYFKAALSRQEFGRPGEYVNNDFLQPHLSPLLNSKLNKYSSHHIQVLAQTSQLVPSRVLVDGTVYFFKPWISGRVHGYHELQSYRKILTDTEASPPLLASARICRLHGLVIDDDDDVLQHYPLDSDEENHSGTRLVGLLLTCIENRGTLKDLAPWSDDCTNKDRLRWSGQIHHSVECLHNAGVIWGDAKPENVLIDMEGDAWLIDFGGSYTPGWVDEDKRETVEGDRQGVQRIDDWLTRWSRQPVTRIKRSGEGGGEGGGRRQGGSVEGGKEVGL</sequence>
<comment type="caution">
    <text evidence="3">The sequence shown here is derived from an EMBL/GenBank/DDBJ whole genome shotgun (WGS) entry which is preliminary data.</text>
</comment>
<reference evidence="3 4" key="1">
    <citation type="journal article" date="2023" name="bioRxiv">
        <title>High-quality genome assemblies of four members of thePodospora anserinaspecies complex.</title>
        <authorList>
            <person name="Ament-Velasquez S.L."/>
            <person name="Vogan A.A."/>
            <person name="Wallerman O."/>
            <person name="Hartmann F."/>
            <person name="Gautier V."/>
            <person name="Silar P."/>
            <person name="Giraud T."/>
            <person name="Johannesson H."/>
        </authorList>
    </citation>
    <scope>NUCLEOTIDE SEQUENCE [LARGE SCALE GENOMIC DNA]</scope>
    <source>
        <strain evidence="3 4">CBS 415.72m</strain>
    </source>
</reference>
<dbReference type="SUPFAM" id="SSF56112">
    <property type="entry name" value="Protein kinase-like (PK-like)"/>
    <property type="match status" value="1"/>
</dbReference>
<feature type="region of interest" description="Disordered" evidence="1">
    <location>
        <begin position="363"/>
        <end position="394"/>
    </location>
</feature>
<dbReference type="EMBL" id="JAFFHA010000008">
    <property type="protein sequence ID" value="KAK4652115.1"/>
    <property type="molecule type" value="Genomic_DNA"/>
</dbReference>
<gene>
    <name evidence="3" type="ORF">QC762_401930</name>
</gene>
<dbReference type="Proteomes" id="UP001323405">
    <property type="component" value="Unassembled WGS sequence"/>
</dbReference>
<feature type="compositionally biased region" description="Gly residues" evidence="1">
    <location>
        <begin position="372"/>
        <end position="387"/>
    </location>
</feature>
<dbReference type="GeneID" id="87909554"/>
<protein>
    <recommendedName>
        <fullName evidence="2">Protein kinase domain-containing protein</fullName>
    </recommendedName>
</protein>
<evidence type="ECO:0000313" key="3">
    <source>
        <dbReference type="EMBL" id="KAK4652115.1"/>
    </source>
</evidence>
<dbReference type="Pfam" id="PF00069">
    <property type="entry name" value="Pkinase"/>
    <property type="match status" value="1"/>
</dbReference>
<evidence type="ECO:0000259" key="2">
    <source>
        <dbReference type="Pfam" id="PF00069"/>
    </source>
</evidence>
<accession>A0ABR0G8M1</accession>
<dbReference type="Gene3D" id="1.10.510.10">
    <property type="entry name" value="Transferase(Phosphotransferase) domain 1"/>
    <property type="match status" value="1"/>
</dbReference>
<evidence type="ECO:0000313" key="4">
    <source>
        <dbReference type="Proteomes" id="UP001323405"/>
    </source>
</evidence>
<dbReference type="RefSeq" id="XP_062741090.1">
    <property type="nucleotide sequence ID" value="XM_062889647.1"/>
</dbReference>
<name>A0ABR0G8M1_9PEZI</name>
<dbReference type="InterPro" id="IPR011009">
    <property type="entry name" value="Kinase-like_dom_sf"/>
</dbReference>
<proteinExistence type="predicted"/>
<organism evidence="3 4">
    <name type="scientific">Podospora pseudocomata</name>
    <dbReference type="NCBI Taxonomy" id="2093779"/>
    <lineage>
        <taxon>Eukaryota</taxon>
        <taxon>Fungi</taxon>
        <taxon>Dikarya</taxon>
        <taxon>Ascomycota</taxon>
        <taxon>Pezizomycotina</taxon>
        <taxon>Sordariomycetes</taxon>
        <taxon>Sordariomycetidae</taxon>
        <taxon>Sordariales</taxon>
        <taxon>Podosporaceae</taxon>
        <taxon>Podospora</taxon>
    </lineage>
</organism>
<evidence type="ECO:0000256" key="1">
    <source>
        <dbReference type="SAM" id="MobiDB-lite"/>
    </source>
</evidence>
<feature type="domain" description="Protein kinase" evidence="2">
    <location>
        <begin position="265"/>
        <end position="328"/>
    </location>
</feature>